<dbReference type="InterPro" id="IPR029061">
    <property type="entry name" value="THDP-binding"/>
</dbReference>
<comment type="function">
    <text evidence="2">E1 component of the 2-oxoglutarate dehydrogenase (OGDH) complex which catalyzes the decarboxylation of 2-oxoglutarate, the first step in the conversion of 2-oxoglutarate to succinyl-CoA and CO(2).</text>
</comment>
<dbReference type="InterPro" id="IPR033248">
    <property type="entry name" value="Transketolase_C"/>
</dbReference>
<keyword evidence="5" id="KW-0560">Oxidoreductase</keyword>
<dbReference type="SUPFAM" id="SSF52518">
    <property type="entry name" value="Thiamin diphosphate-binding fold (THDP-binding)"/>
    <property type="match status" value="2"/>
</dbReference>
<evidence type="ECO:0000313" key="9">
    <source>
        <dbReference type="EMBL" id="EKF44516.1"/>
    </source>
</evidence>
<feature type="domain" description="Transketolase-like pyrimidine-binding" evidence="8">
    <location>
        <begin position="426"/>
        <end position="601"/>
    </location>
</feature>
<dbReference type="InterPro" id="IPR001017">
    <property type="entry name" value="DH_E1"/>
</dbReference>
<dbReference type="Gene3D" id="3.40.50.970">
    <property type="match status" value="2"/>
</dbReference>
<organism evidence="9 10">
    <name type="scientific">Nitratireductor indicus C115</name>
    <dbReference type="NCBI Taxonomy" id="1231190"/>
    <lineage>
        <taxon>Bacteria</taxon>
        <taxon>Pseudomonadati</taxon>
        <taxon>Pseudomonadota</taxon>
        <taxon>Alphaproteobacteria</taxon>
        <taxon>Hyphomicrobiales</taxon>
        <taxon>Phyllobacteriaceae</taxon>
        <taxon>Nitratireductor</taxon>
    </lineage>
</organism>
<name>K2PBJ0_9HYPH</name>
<proteinExistence type="predicted"/>
<dbReference type="InterPro" id="IPR009014">
    <property type="entry name" value="Transketo_C/PFOR_II"/>
</dbReference>
<dbReference type="RefSeq" id="WP_009755763.1">
    <property type="nucleotide sequence ID" value="NZ_AMSI01000001.1"/>
</dbReference>
<comment type="subunit">
    <text evidence="3">Homodimer. Part of the 2-oxoglutarate dehydrogenase (OGDH) complex composed of E1 (2-oxoglutarate dehydrogenase), E2 (dihydrolipoamide succinyltransferase) and E3 (dihydrolipoamide dehydrogenase); the complex contains multiple copies of the three enzymatic components (E1, E2 and E3).</text>
</comment>
<dbReference type="InterPro" id="IPR005475">
    <property type="entry name" value="Transketolase-like_Pyr-bd"/>
</dbReference>
<dbReference type="PANTHER" id="PTHR43257:SF2">
    <property type="entry name" value="PYRUVATE DEHYDROGENASE E1 COMPONENT SUBUNIT BETA"/>
    <property type="match status" value="1"/>
</dbReference>
<evidence type="ECO:0000256" key="3">
    <source>
        <dbReference type="ARBA" id="ARBA00011301"/>
    </source>
</evidence>
<dbReference type="Pfam" id="PF02780">
    <property type="entry name" value="Transketolase_C"/>
    <property type="match status" value="1"/>
</dbReference>
<dbReference type="eggNOG" id="COG0022">
    <property type="taxonomic scope" value="Bacteria"/>
</dbReference>
<dbReference type="Proteomes" id="UP000007374">
    <property type="component" value="Unassembled WGS sequence"/>
</dbReference>
<evidence type="ECO:0000256" key="1">
    <source>
        <dbReference type="ARBA" id="ARBA00001964"/>
    </source>
</evidence>
<gene>
    <name evidence="9" type="ORF">NA8A_02200</name>
</gene>
<accession>K2PBJ0</accession>
<dbReference type="CDD" id="cd02000">
    <property type="entry name" value="TPP_E1_PDC_ADC_BCADC"/>
    <property type="match status" value="1"/>
</dbReference>
<comment type="caution">
    <text evidence="9">The sequence shown here is derived from an EMBL/GenBank/DDBJ whole genome shotgun (WGS) entry which is preliminary data.</text>
</comment>
<dbReference type="GO" id="GO:0016624">
    <property type="term" value="F:oxidoreductase activity, acting on the aldehyde or oxo group of donors, disulfide as acceptor"/>
    <property type="evidence" value="ECO:0007669"/>
    <property type="project" value="InterPro"/>
</dbReference>
<evidence type="ECO:0000256" key="5">
    <source>
        <dbReference type="ARBA" id="ARBA00023002"/>
    </source>
</evidence>
<evidence type="ECO:0000256" key="6">
    <source>
        <dbReference type="ARBA" id="ARBA00023052"/>
    </source>
</evidence>
<protein>
    <recommendedName>
        <fullName evidence="4">2-oxoglutarate dehydrogenase E1 component</fullName>
    </recommendedName>
    <alternativeName>
        <fullName evidence="7">Alpha-ketoglutarate dehydrogenase</fullName>
    </alternativeName>
</protein>
<dbReference type="OrthoDB" id="9780894at2"/>
<dbReference type="EMBL" id="AMSI01000001">
    <property type="protein sequence ID" value="EKF44516.1"/>
    <property type="molecule type" value="Genomic_DNA"/>
</dbReference>
<evidence type="ECO:0000259" key="8">
    <source>
        <dbReference type="SMART" id="SM00861"/>
    </source>
</evidence>
<dbReference type="PANTHER" id="PTHR43257">
    <property type="entry name" value="PYRUVATE DEHYDROGENASE E1 COMPONENT BETA SUBUNIT"/>
    <property type="match status" value="1"/>
</dbReference>
<comment type="cofactor">
    <cofactor evidence="1">
        <name>thiamine diphosphate</name>
        <dbReference type="ChEBI" id="CHEBI:58937"/>
    </cofactor>
</comment>
<dbReference type="STRING" id="721133.SAMN05216176_102446"/>
<dbReference type="SMART" id="SM00861">
    <property type="entry name" value="Transket_pyr"/>
    <property type="match status" value="1"/>
</dbReference>
<dbReference type="AlphaFoldDB" id="K2PBJ0"/>
<dbReference type="eggNOG" id="COG1071">
    <property type="taxonomic scope" value="Bacteria"/>
</dbReference>
<dbReference type="Pfam" id="PF02779">
    <property type="entry name" value="Transket_pyr"/>
    <property type="match status" value="1"/>
</dbReference>
<dbReference type="PATRIC" id="fig|1231190.3.peg.464"/>
<evidence type="ECO:0000313" key="10">
    <source>
        <dbReference type="Proteomes" id="UP000007374"/>
    </source>
</evidence>
<evidence type="ECO:0000256" key="4">
    <source>
        <dbReference type="ARBA" id="ARBA00013321"/>
    </source>
</evidence>
<keyword evidence="6" id="KW-0786">Thiamine pyrophosphate</keyword>
<sequence>MNAFEKCPSATFEKIQQQDGTALQSKSLKKRSTGTPWWELQVSDADMRKVERTELVRMLEQLLLIREFEERLLDLSTAGILHGPAHASIGQEGAAVGAMSALGSTDKINGTHRMHHQFLAKALNHAAPKGYSPLETPFPEELVDVLFKTYSEILGLSTGYCGGRGGSMHLRLPEAGVLGSNAIVGGNLPHAVGYAFADKQLGRKDISVAFFGDGAMQNGATYEAMNLAALYRTPTVFFVENNLYAVSTHVSEQTREYRLAARGQGLGIPSIEFDGMDVIAARRAMELARQIIDDEGGPVLLEAKTYRYLHQSGALKGSAFGYRDKEEEEAWGLRDPATAFPAQLEKLGIIEAGAAETLKERVAEAVRNVLERLVENYGDEQRQKIRASLWPDPSRVEEGIRGDLKELAGQKHREVEDIEEKDRIEAKFIDVISQTMLRNMEKFETLFVLGEDVHRLRGGTAGATRGIAERFPDRLVGTPISENGFTGLALGAALNGMRPVVEIMYPDFALVAADQLFNQVSKVRHMFGGDFAVPVVVRSRVSQGTGYGSQHSMDASGLFALYPGWRIVAPSTPHDYIGLMNAAVACDDPVLVVEYSDLFQERGMIHATDWDYVVPFGKARIARPGNSCTILTYGPMVSTCCAVSERGGFDAEVIDLRTIDPLGVDWETIAESVRRTNALMIVERTTRGTSIGSRMVSDAQSRLFDWLDHEIIHVSGTESSAVVSKVLEEAAFAGAEAVEEALKQLVRRQQMAA</sequence>
<reference evidence="9 10" key="1">
    <citation type="journal article" date="2012" name="J. Bacteriol.">
        <title>Genome Sequence of Nitratireductor indicus Type Strain C115.</title>
        <authorList>
            <person name="Lai Q."/>
            <person name="Li G."/>
            <person name="Yu Z."/>
            <person name="Shao Z."/>
        </authorList>
    </citation>
    <scope>NUCLEOTIDE SEQUENCE [LARGE SCALE GENOMIC DNA]</scope>
    <source>
        <strain evidence="9 10">C115</strain>
    </source>
</reference>
<dbReference type="Gene3D" id="3.40.50.920">
    <property type="match status" value="1"/>
</dbReference>
<dbReference type="Pfam" id="PF00676">
    <property type="entry name" value="E1_dh"/>
    <property type="match status" value="1"/>
</dbReference>
<evidence type="ECO:0000256" key="2">
    <source>
        <dbReference type="ARBA" id="ARBA00003906"/>
    </source>
</evidence>
<dbReference type="SUPFAM" id="SSF52922">
    <property type="entry name" value="TK C-terminal domain-like"/>
    <property type="match status" value="1"/>
</dbReference>
<keyword evidence="10" id="KW-1185">Reference proteome</keyword>
<evidence type="ECO:0000256" key="7">
    <source>
        <dbReference type="ARBA" id="ARBA00030680"/>
    </source>
</evidence>